<evidence type="ECO:0000256" key="1">
    <source>
        <dbReference type="ARBA" id="ARBA00004141"/>
    </source>
</evidence>
<dbReference type="EMBL" id="VLKU01000004">
    <property type="protein sequence ID" value="TWI35104.1"/>
    <property type="molecule type" value="Genomic_DNA"/>
</dbReference>
<accession>A0A562NSC4</accession>
<dbReference type="RefSeq" id="WP_242008002.1">
    <property type="nucleotide sequence ID" value="NZ_VLKU01000004.1"/>
</dbReference>
<keyword evidence="2 5" id="KW-0812">Transmembrane</keyword>
<dbReference type="Proteomes" id="UP000316225">
    <property type="component" value="Unassembled WGS sequence"/>
</dbReference>
<evidence type="ECO:0000313" key="6">
    <source>
        <dbReference type="EMBL" id="TWI35104.1"/>
    </source>
</evidence>
<reference evidence="6 7" key="1">
    <citation type="journal article" date="2015" name="Stand. Genomic Sci.">
        <title>Genomic Encyclopedia of Bacterial and Archaeal Type Strains, Phase III: the genomes of soil and plant-associated and newly described type strains.</title>
        <authorList>
            <person name="Whitman W.B."/>
            <person name="Woyke T."/>
            <person name="Klenk H.P."/>
            <person name="Zhou Y."/>
            <person name="Lilburn T.G."/>
            <person name="Beck B.J."/>
            <person name="De Vos P."/>
            <person name="Vandamme P."/>
            <person name="Eisen J.A."/>
            <person name="Garrity G."/>
            <person name="Hugenholtz P."/>
            <person name="Kyrpides N.C."/>
        </authorList>
    </citation>
    <scope>NUCLEOTIDE SEQUENCE [LARGE SCALE GENOMIC DNA]</scope>
    <source>
        <strain evidence="6 7">CGMCC 1.5364</strain>
    </source>
</reference>
<feature type="transmembrane region" description="Helical" evidence="5">
    <location>
        <begin position="20"/>
        <end position="45"/>
    </location>
</feature>
<sequence>MNPLRALTLAWGDLLRPRIMGVVALGVALTIVLFLALQAGAFWAIRLFAPQHLTLPWIGEIPIGGALSWGSLVLLPLMGFFLMAPVAAAFSGLFAERVAEAVEDTHYPQAKGLPVDFWDGLLESAALLGAVLLVSLLTLILTPFLGPLAGVLFYGGNGWLLGREFFQMAASRHLHPPQATALRRSLSGQVTALGVLIALLLTVPFLNILVPVLGAAAFTHLFHLTRSASRGPRG</sequence>
<dbReference type="InterPro" id="IPR059112">
    <property type="entry name" value="CysZ/EI24"/>
</dbReference>
<evidence type="ECO:0000256" key="3">
    <source>
        <dbReference type="ARBA" id="ARBA00022989"/>
    </source>
</evidence>
<protein>
    <submittedName>
        <fullName evidence="6">Uncharacterized protein involved in cysteine biosynthesis</fullName>
    </submittedName>
</protein>
<feature type="transmembrane region" description="Helical" evidence="5">
    <location>
        <begin position="66"/>
        <end position="90"/>
    </location>
</feature>
<keyword evidence="3 5" id="KW-1133">Transmembrane helix</keyword>
<feature type="transmembrane region" description="Helical" evidence="5">
    <location>
        <begin position="125"/>
        <end position="154"/>
    </location>
</feature>
<evidence type="ECO:0000256" key="4">
    <source>
        <dbReference type="ARBA" id="ARBA00023136"/>
    </source>
</evidence>
<proteinExistence type="predicted"/>
<evidence type="ECO:0000256" key="2">
    <source>
        <dbReference type="ARBA" id="ARBA00022692"/>
    </source>
</evidence>
<keyword evidence="7" id="KW-1185">Reference proteome</keyword>
<organism evidence="6 7">
    <name type="scientific">Paracoccus sulfuroxidans</name>
    <dbReference type="NCBI Taxonomy" id="384678"/>
    <lineage>
        <taxon>Bacteria</taxon>
        <taxon>Pseudomonadati</taxon>
        <taxon>Pseudomonadota</taxon>
        <taxon>Alphaproteobacteria</taxon>
        <taxon>Rhodobacterales</taxon>
        <taxon>Paracoccaceae</taxon>
        <taxon>Paracoccus</taxon>
    </lineage>
</organism>
<evidence type="ECO:0000256" key="5">
    <source>
        <dbReference type="SAM" id="Phobius"/>
    </source>
</evidence>
<feature type="transmembrane region" description="Helical" evidence="5">
    <location>
        <begin position="192"/>
        <end position="218"/>
    </location>
</feature>
<evidence type="ECO:0000313" key="7">
    <source>
        <dbReference type="Proteomes" id="UP000316225"/>
    </source>
</evidence>
<gene>
    <name evidence="6" type="ORF">IQ24_01613</name>
</gene>
<name>A0A562NSC4_9RHOB</name>
<comment type="caution">
    <text evidence="6">The sequence shown here is derived from an EMBL/GenBank/DDBJ whole genome shotgun (WGS) entry which is preliminary data.</text>
</comment>
<keyword evidence="4 5" id="KW-0472">Membrane</keyword>
<dbReference type="AlphaFoldDB" id="A0A562NSC4"/>
<dbReference type="Pfam" id="PF07264">
    <property type="entry name" value="EI24"/>
    <property type="match status" value="1"/>
</dbReference>
<comment type="subcellular location">
    <subcellularLocation>
        <location evidence="1">Membrane</location>
        <topology evidence="1">Multi-pass membrane protein</topology>
    </subcellularLocation>
</comment>